<dbReference type="EMBL" id="VSRR010090058">
    <property type="protein sequence ID" value="MPC92082.1"/>
    <property type="molecule type" value="Genomic_DNA"/>
</dbReference>
<accession>A0A5B7J7D7</accession>
<organism evidence="1 2">
    <name type="scientific">Portunus trituberculatus</name>
    <name type="common">Swimming crab</name>
    <name type="synonym">Neptunus trituberculatus</name>
    <dbReference type="NCBI Taxonomy" id="210409"/>
    <lineage>
        <taxon>Eukaryota</taxon>
        <taxon>Metazoa</taxon>
        <taxon>Ecdysozoa</taxon>
        <taxon>Arthropoda</taxon>
        <taxon>Crustacea</taxon>
        <taxon>Multicrustacea</taxon>
        <taxon>Malacostraca</taxon>
        <taxon>Eumalacostraca</taxon>
        <taxon>Eucarida</taxon>
        <taxon>Decapoda</taxon>
        <taxon>Pleocyemata</taxon>
        <taxon>Brachyura</taxon>
        <taxon>Eubrachyura</taxon>
        <taxon>Portunoidea</taxon>
        <taxon>Portunidae</taxon>
        <taxon>Portuninae</taxon>
        <taxon>Portunus</taxon>
    </lineage>
</organism>
<keyword evidence="2" id="KW-1185">Reference proteome</keyword>
<dbReference type="Proteomes" id="UP000324222">
    <property type="component" value="Unassembled WGS sequence"/>
</dbReference>
<evidence type="ECO:0000313" key="2">
    <source>
        <dbReference type="Proteomes" id="UP000324222"/>
    </source>
</evidence>
<protein>
    <submittedName>
        <fullName evidence="1">Uncharacterized protein</fullName>
    </submittedName>
</protein>
<gene>
    <name evidence="1" type="ORF">E2C01_087154</name>
</gene>
<evidence type="ECO:0000313" key="1">
    <source>
        <dbReference type="EMBL" id="MPC92082.1"/>
    </source>
</evidence>
<name>A0A5B7J7D7_PORTR</name>
<reference evidence="1 2" key="1">
    <citation type="submission" date="2019-05" db="EMBL/GenBank/DDBJ databases">
        <title>Another draft genome of Portunus trituberculatus and its Hox gene families provides insights of decapod evolution.</title>
        <authorList>
            <person name="Jeong J.-H."/>
            <person name="Song I."/>
            <person name="Kim S."/>
            <person name="Choi T."/>
            <person name="Kim D."/>
            <person name="Ryu S."/>
            <person name="Kim W."/>
        </authorList>
    </citation>
    <scope>NUCLEOTIDE SEQUENCE [LARGE SCALE GENOMIC DNA]</scope>
    <source>
        <tissue evidence="1">Muscle</tissue>
    </source>
</reference>
<dbReference type="AlphaFoldDB" id="A0A5B7J7D7"/>
<proteinExistence type="predicted"/>
<sequence>MVPASAELRHGHTSVFLATLRQQLLK</sequence>
<comment type="caution">
    <text evidence="1">The sequence shown here is derived from an EMBL/GenBank/DDBJ whole genome shotgun (WGS) entry which is preliminary data.</text>
</comment>